<name>A0AAW1IB85_POPJA</name>
<comment type="caution">
    <text evidence="1">The sequence shown here is derived from an EMBL/GenBank/DDBJ whole genome shotgun (WGS) entry which is preliminary data.</text>
</comment>
<reference evidence="1 2" key="1">
    <citation type="journal article" date="2024" name="BMC Genomics">
        <title>De novo assembly and annotation of Popillia japonica's genome with initial clues to its potential as an invasive pest.</title>
        <authorList>
            <person name="Cucini C."/>
            <person name="Boschi S."/>
            <person name="Funari R."/>
            <person name="Cardaioli E."/>
            <person name="Iannotti N."/>
            <person name="Marturano G."/>
            <person name="Paoli F."/>
            <person name="Bruttini M."/>
            <person name="Carapelli A."/>
            <person name="Frati F."/>
            <person name="Nardi F."/>
        </authorList>
    </citation>
    <scope>NUCLEOTIDE SEQUENCE [LARGE SCALE GENOMIC DNA]</scope>
    <source>
        <strain evidence="1">DMR45628</strain>
    </source>
</reference>
<gene>
    <name evidence="1" type="ORF">QE152_g37213</name>
</gene>
<dbReference type="EMBL" id="JASPKY010000709">
    <property type="protein sequence ID" value="KAK9686400.1"/>
    <property type="molecule type" value="Genomic_DNA"/>
</dbReference>
<protein>
    <submittedName>
        <fullName evidence="1">Uncharacterized protein</fullName>
    </submittedName>
</protein>
<dbReference type="Proteomes" id="UP001458880">
    <property type="component" value="Unassembled WGS sequence"/>
</dbReference>
<organism evidence="1 2">
    <name type="scientific">Popillia japonica</name>
    <name type="common">Japanese beetle</name>
    <dbReference type="NCBI Taxonomy" id="7064"/>
    <lineage>
        <taxon>Eukaryota</taxon>
        <taxon>Metazoa</taxon>
        <taxon>Ecdysozoa</taxon>
        <taxon>Arthropoda</taxon>
        <taxon>Hexapoda</taxon>
        <taxon>Insecta</taxon>
        <taxon>Pterygota</taxon>
        <taxon>Neoptera</taxon>
        <taxon>Endopterygota</taxon>
        <taxon>Coleoptera</taxon>
        <taxon>Polyphaga</taxon>
        <taxon>Scarabaeiformia</taxon>
        <taxon>Scarabaeidae</taxon>
        <taxon>Rutelinae</taxon>
        <taxon>Popillia</taxon>
    </lineage>
</organism>
<dbReference type="AlphaFoldDB" id="A0AAW1IB85"/>
<keyword evidence="2" id="KW-1185">Reference proteome</keyword>
<evidence type="ECO:0000313" key="1">
    <source>
        <dbReference type="EMBL" id="KAK9686400.1"/>
    </source>
</evidence>
<sequence length="112" mass="12650">MERFNLPGNLPVRKGRHKMLGTSLEQGYWNSIFTRRLRVVEATRKGRHKMLGTSLEQGYRNSIFTRRLSIVEATNSAVYLIMSAQVLSKDTGTPSSPVVLGLLRLRIALFTS</sequence>
<accession>A0AAW1IB85</accession>
<evidence type="ECO:0000313" key="2">
    <source>
        <dbReference type="Proteomes" id="UP001458880"/>
    </source>
</evidence>
<proteinExistence type="predicted"/>